<evidence type="ECO:0000313" key="1">
    <source>
        <dbReference type="EMBL" id="KAF3445164.1"/>
    </source>
</evidence>
<accession>A0A8K0H3W7</accession>
<organism evidence="1 2">
    <name type="scientific">Rhamnella rubrinervis</name>
    <dbReference type="NCBI Taxonomy" id="2594499"/>
    <lineage>
        <taxon>Eukaryota</taxon>
        <taxon>Viridiplantae</taxon>
        <taxon>Streptophyta</taxon>
        <taxon>Embryophyta</taxon>
        <taxon>Tracheophyta</taxon>
        <taxon>Spermatophyta</taxon>
        <taxon>Magnoliopsida</taxon>
        <taxon>eudicotyledons</taxon>
        <taxon>Gunneridae</taxon>
        <taxon>Pentapetalae</taxon>
        <taxon>rosids</taxon>
        <taxon>fabids</taxon>
        <taxon>Rosales</taxon>
        <taxon>Rhamnaceae</taxon>
        <taxon>rhamnoid group</taxon>
        <taxon>Rhamneae</taxon>
        <taxon>Rhamnella</taxon>
    </lineage>
</organism>
<comment type="caution">
    <text evidence="1">The sequence shown here is derived from an EMBL/GenBank/DDBJ whole genome shotgun (WGS) entry which is preliminary data.</text>
</comment>
<proteinExistence type="predicted"/>
<evidence type="ECO:0000313" key="2">
    <source>
        <dbReference type="Proteomes" id="UP000796880"/>
    </source>
</evidence>
<name>A0A8K0H3W7_9ROSA</name>
<dbReference type="Proteomes" id="UP000796880">
    <property type="component" value="Unassembled WGS sequence"/>
</dbReference>
<reference evidence="1" key="1">
    <citation type="submission" date="2020-03" db="EMBL/GenBank/DDBJ databases">
        <title>A high-quality chromosome-level genome assembly of a woody plant with both climbing and erect habits, Rhamnella rubrinervis.</title>
        <authorList>
            <person name="Lu Z."/>
            <person name="Yang Y."/>
            <person name="Zhu X."/>
            <person name="Sun Y."/>
        </authorList>
    </citation>
    <scope>NUCLEOTIDE SEQUENCE</scope>
    <source>
        <strain evidence="1">BYM</strain>
        <tissue evidence="1">Leaf</tissue>
    </source>
</reference>
<gene>
    <name evidence="1" type="ORF">FNV43_RR14857</name>
</gene>
<keyword evidence="2" id="KW-1185">Reference proteome</keyword>
<dbReference type="AlphaFoldDB" id="A0A8K0H3W7"/>
<sequence length="155" mass="17794">MLFLALGTFEVDKDGHKAVAFLHEMGRLYRAHKYDYAPLLKYNTKEEALANKSDIVLDEQTCERRQVLCHRSLDMCERLRGDVQAHLQQARLNVDTLSLVITNIMEHALCYSAGLWICEKMHILLPDRRGLAAVVDLPNLFSVNDRSLKKVTCEH</sequence>
<protein>
    <submittedName>
        <fullName evidence="1">Uncharacterized protein</fullName>
    </submittedName>
</protein>
<dbReference type="EMBL" id="VOIH02000006">
    <property type="protein sequence ID" value="KAF3445164.1"/>
    <property type="molecule type" value="Genomic_DNA"/>
</dbReference>